<evidence type="ECO:0000313" key="1">
    <source>
        <dbReference type="EMBL" id="WCR09199.1"/>
    </source>
</evidence>
<reference evidence="1 2" key="1">
    <citation type="submission" date="2021-01" db="EMBL/GenBank/DDBJ databases">
        <title>Biogeographic distribution of Paracoccus.</title>
        <authorList>
            <person name="Hollensteiner J."/>
            <person name="Leineberger J."/>
            <person name="Brinkhoff T."/>
            <person name="Daniel R."/>
        </authorList>
    </citation>
    <scope>NUCLEOTIDE SEQUENCE [LARGE SCALE GENOMIC DNA]</scope>
    <source>
        <strain evidence="1 2">KCTC 22803</strain>
        <plasmid evidence="1 2">p90204</plasmid>
    </source>
</reference>
<organism evidence="1 2">
    <name type="scientific">Paracoccus fistulariae</name>
    <dbReference type="NCBI Taxonomy" id="658446"/>
    <lineage>
        <taxon>Bacteria</taxon>
        <taxon>Pseudomonadati</taxon>
        <taxon>Pseudomonadota</taxon>
        <taxon>Alphaproteobacteria</taxon>
        <taxon>Rhodobacterales</taxon>
        <taxon>Paracoccaceae</taxon>
        <taxon>Paracoccus</taxon>
    </lineage>
</organism>
<dbReference type="RefSeq" id="WP_271886919.1">
    <property type="nucleotide sequence ID" value="NZ_CP067137.1"/>
</dbReference>
<dbReference type="Proteomes" id="UP001219349">
    <property type="component" value="Plasmid p90204"/>
</dbReference>
<proteinExistence type="predicted"/>
<dbReference type="EMBL" id="CP067137">
    <property type="protein sequence ID" value="WCR09199.1"/>
    <property type="molecule type" value="Genomic_DNA"/>
</dbReference>
<keyword evidence="1" id="KW-0614">Plasmid</keyword>
<keyword evidence="2" id="KW-1185">Reference proteome</keyword>
<geneLocation type="plasmid" evidence="1 2">
    <name>p90204</name>
</geneLocation>
<protein>
    <submittedName>
        <fullName evidence="1">Uncharacterized protein</fullName>
    </submittedName>
</protein>
<sequence>MPISPETIEMLREELQTLPPKPRASLTARDAVAALAPEIRAARAAGYSLGDLAGQLGDCGIAISASTLGSYLRAIGREGKARPDGRKRRRAAG</sequence>
<accession>A0ABY7SQR9</accession>
<name>A0ABY7SQR9_9RHOB</name>
<evidence type="ECO:0000313" key="2">
    <source>
        <dbReference type="Proteomes" id="UP001219349"/>
    </source>
</evidence>
<gene>
    <name evidence="1" type="ORF">JHX87_18055</name>
</gene>